<evidence type="ECO:0000313" key="1">
    <source>
        <dbReference type="EMBL" id="SEB43538.1"/>
    </source>
</evidence>
<protein>
    <submittedName>
        <fullName evidence="1">Uncharacterized protein</fullName>
    </submittedName>
</protein>
<dbReference type="Proteomes" id="UP000199622">
    <property type="component" value="Unassembled WGS sequence"/>
</dbReference>
<name>A0A1H4JD54_9PSEU</name>
<dbReference type="OrthoDB" id="5189950at2"/>
<dbReference type="RefSeq" id="WP_091305277.1">
    <property type="nucleotide sequence ID" value="NZ_FNSO01000003.1"/>
</dbReference>
<proteinExistence type="predicted"/>
<evidence type="ECO:0000313" key="2">
    <source>
        <dbReference type="Proteomes" id="UP000199622"/>
    </source>
</evidence>
<gene>
    <name evidence="1" type="ORF">SAMN04489727_1722</name>
</gene>
<accession>A0A1H4JD54</accession>
<organism evidence="1 2">
    <name type="scientific">Amycolatopsis tolypomycina</name>
    <dbReference type="NCBI Taxonomy" id="208445"/>
    <lineage>
        <taxon>Bacteria</taxon>
        <taxon>Bacillati</taxon>
        <taxon>Actinomycetota</taxon>
        <taxon>Actinomycetes</taxon>
        <taxon>Pseudonocardiales</taxon>
        <taxon>Pseudonocardiaceae</taxon>
        <taxon>Amycolatopsis</taxon>
    </lineage>
</organism>
<dbReference type="STRING" id="208445.SAMN04489727_1722"/>
<keyword evidence="2" id="KW-1185">Reference proteome</keyword>
<reference evidence="2" key="1">
    <citation type="submission" date="2016-10" db="EMBL/GenBank/DDBJ databases">
        <authorList>
            <person name="Varghese N."/>
            <person name="Submissions S."/>
        </authorList>
    </citation>
    <scope>NUCLEOTIDE SEQUENCE [LARGE SCALE GENOMIC DNA]</scope>
    <source>
        <strain evidence="2">DSM 44544</strain>
    </source>
</reference>
<dbReference type="AlphaFoldDB" id="A0A1H4JD54"/>
<sequence length="136" mass="13698">MQYKELSGDLVFTFEIPPTAAGTALEQPCLIVPFAATITSVRWVPGAAVTANATNFATLAFRNRGAAGAGAVQPATARSYAATNSVANVPETMALSSTASDLQPAAGDVLTATIAHSGTGLAIPAGLLQVALRVRG</sequence>
<dbReference type="EMBL" id="FNSO01000003">
    <property type="protein sequence ID" value="SEB43538.1"/>
    <property type="molecule type" value="Genomic_DNA"/>
</dbReference>